<feature type="domain" description="NADPH-dependent reductive aminase-like C-terminal" evidence="4">
    <location>
        <begin position="163"/>
        <end position="290"/>
    </location>
</feature>
<dbReference type="InterPro" id="IPR015815">
    <property type="entry name" value="HIBADH-related"/>
</dbReference>
<dbReference type="Gene3D" id="3.40.50.720">
    <property type="entry name" value="NAD(P)-binding Rossmann-like Domain"/>
    <property type="match status" value="1"/>
</dbReference>
<accession>A0ABW5G827</accession>
<dbReference type="Proteomes" id="UP001597419">
    <property type="component" value="Unassembled WGS sequence"/>
</dbReference>
<dbReference type="RefSeq" id="WP_345388377.1">
    <property type="nucleotide sequence ID" value="NZ_BAABHG010000003.1"/>
</dbReference>
<evidence type="ECO:0000259" key="3">
    <source>
        <dbReference type="Pfam" id="PF03446"/>
    </source>
</evidence>
<dbReference type="PANTHER" id="PTHR43580">
    <property type="entry name" value="OXIDOREDUCTASE GLYR1-RELATED"/>
    <property type="match status" value="1"/>
</dbReference>
<dbReference type="Gene3D" id="1.10.1040.10">
    <property type="entry name" value="N-(1-d-carboxylethyl)-l-norvaline Dehydrogenase, domain 2"/>
    <property type="match status" value="1"/>
</dbReference>
<evidence type="ECO:0000259" key="4">
    <source>
        <dbReference type="Pfam" id="PF21761"/>
    </source>
</evidence>
<dbReference type="Pfam" id="PF21761">
    <property type="entry name" value="RedAm-like_C"/>
    <property type="match status" value="1"/>
</dbReference>
<comment type="caution">
    <text evidence="5">The sequence shown here is derived from an EMBL/GenBank/DDBJ whole genome shotgun (WGS) entry which is preliminary data.</text>
</comment>
<name>A0ABW5G827_9PSEU</name>
<dbReference type="EMBL" id="JBHUKU010000002">
    <property type="protein sequence ID" value="MFD2457240.1"/>
    <property type="molecule type" value="Genomic_DNA"/>
</dbReference>
<sequence>MTEEKRPVTVLGLGDMGSALAGALLAAGHPVTVWNRTATKAAPLVAKGAVAAETPAAAIAANELVIMCLLEDRSVRAVLGAAEEALPGKVVVNLTNGTPRQARELEEWVSARGASFLDGGIMAIPPMIGGPGSFVFYSGSREVFDAHRAAFDVFGESLHVGEDPGFAALHDLALLSGMYGMNVGVLQAFALVRSAGISAVEFAPLLNRWLTSMSGFIERSAEQIDSGEYGKDVVSNLGMQTAAFGNFPRAGADQGVSFELLAPLQALMERGVAEGHGAEELISLIELLKK</sequence>
<dbReference type="InterPro" id="IPR013328">
    <property type="entry name" value="6PGD_dom2"/>
</dbReference>
<organism evidence="5 6">
    <name type="scientific">Amycolatopsis samaneae</name>
    <dbReference type="NCBI Taxonomy" id="664691"/>
    <lineage>
        <taxon>Bacteria</taxon>
        <taxon>Bacillati</taxon>
        <taxon>Actinomycetota</taxon>
        <taxon>Actinomycetes</taxon>
        <taxon>Pseudonocardiales</taxon>
        <taxon>Pseudonocardiaceae</taxon>
        <taxon>Amycolatopsis</taxon>
    </lineage>
</organism>
<comment type="similarity">
    <text evidence="1">Belongs to the HIBADH-related family.</text>
</comment>
<dbReference type="PIRSF" id="PIRSF000103">
    <property type="entry name" value="HIBADH"/>
    <property type="match status" value="1"/>
</dbReference>
<dbReference type="InterPro" id="IPR006115">
    <property type="entry name" value="6PGDH_NADP-bd"/>
</dbReference>
<evidence type="ECO:0000313" key="6">
    <source>
        <dbReference type="Proteomes" id="UP001597419"/>
    </source>
</evidence>
<dbReference type="EC" id="1.1.-.-" evidence="5"/>
<evidence type="ECO:0000256" key="1">
    <source>
        <dbReference type="ARBA" id="ARBA00009080"/>
    </source>
</evidence>
<keyword evidence="6" id="KW-1185">Reference proteome</keyword>
<dbReference type="SUPFAM" id="SSF51735">
    <property type="entry name" value="NAD(P)-binding Rossmann-fold domains"/>
    <property type="match status" value="1"/>
</dbReference>
<keyword evidence="2 5" id="KW-0560">Oxidoreductase</keyword>
<protein>
    <submittedName>
        <fullName evidence="5">NAD(P)-dependent oxidoreductase</fullName>
        <ecNumber evidence="5">1.1.-.-</ecNumber>
    </submittedName>
</protein>
<dbReference type="InterPro" id="IPR048666">
    <property type="entry name" value="RedAm-like_C"/>
</dbReference>
<gene>
    <name evidence="5" type="ORF">ACFSYJ_01450</name>
</gene>
<dbReference type="InterPro" id="IPR051265">
    <property type="entry name" value="HIBADH-related_NP60_sf"/>
</dbReference>
<evidence type="ECO:0000256" key="2">
    <source>
        <dbReference type="ARBA" id="ARBA00023002"/>
    </source>
</evidence>
<dbReference type="GO" id="GO:0016491">
    <property type="term" value="F:oxidoreductase activity"/>
    <property type="evidence" value="ECO:0007669"/>
    <property type="project" value="UniProtKB-KW"/>
</dbReference>
<dbReference type="Pfam" id="PF03446">
    <property type="entry name" value="NAD_binding_2"/>
    <property type="match status" value="1"/>
</dbReference>
<dbReference type="InterPro" id="IPR036291">
    <property type="entry name" value="NAD(P)-bd_dom_sf"/>
</dbReference>
<evidence type="ECO:0000313" key="5">
    <source>
        <dbReference type="EMBL" id="MFD2457240.1"/>
    </source>
</evidence>
<dbReference type="PANTHER" id="PTHR43580:SF2">
    <property type="entry name" value="CYTOKINE-LIKE NUCLEAR FACTOR N-PAC"/>
    <property type="match status" value="1"/>
</dbReference>
<feature type="domain" description="6-phosphogluconate dehydrogenase NADP-binding" evidence="3">
    <location>
        <begin position="8"/>
        <end position="158"/>
    </location>
</feature>
<reference evidence="6" key="1">
    <citation type="journal article" date="2019" name="Int. J. Syst. Evol. Microbiol.">
        <title>The Global Catalogue of Microorganisms (GCM) 10K type strain sequencing project: providing services to taxonomists for standard genome sequencing and annotation.</title>
        <authorList>
            <consortium name="The Broad Institute Genomics Platform"/>
            <consortium name="The Broad Institute Genome Sequencing Center for Infectious Disease"/>
            <person name="Wu L."/>
            <person name="Ma J."/>
        </authorList>
    </citation>
    <scope>NUCLEOTIDE SEQUENCE [LARGE SCALE GENOMIC DNA]</scope>
    <source>
        <strain evidence="6">CGMCC 4.7643</strain>
    </source>
</reference>
<proteinExistence type="inferred from homology"/>